<sequence length="90" mass="9594">MASVATHLMTLLMLLLQLINFTPGNIYAAAAIEANFRPSYLCSDPLRGSHSLAHLTIRATARSPPPPPKASPNIRAKPSLTLSPPPPTLN</sequence>
<feature type="region of interest" description="Disordered" evidence="1">
    <location>
        <begin position="59"/>
        <end position="90"/>
    </location>
</feature>
<keyword evidence="2" id="KW-0732">Signal</keyword>
<protein>
    <submittedName>
        <fullName evidence="3">Uncharacterized protein</fullName>
    </submittedName>
</protein>
<evidence type="ECO:0000256" key="2">
    <source>
        <dbReference type="SAM" id="SignalP"/>
    </source>
</evidence>
<dbReference type="Proteomes" id="UP000233551">
    <property type="component" value="Unassembled WGS sequence"/>
</dbReference>
<feature type="signal peptide" evidence="2">
    <location>
        <begin position="1"/>
        <end position="24"/>
    </location>
</feature>
<accession>A0A2I0HKE1</accession>
<gene>
    <name evidence="3" type="ORF">CRG98_047658</name>
</gene>
<reference evidence="3 4" key="1">
    <citation type="submission" date="2017-11" db="EMBL/GenBank/DDBJ databases">
        <title>De-novo sequencing of pomegranate (Punica granatum L.) genome.</title>
        <authorList>
            <person name="Akparov Z."/>
            <person name="Amiraslanov A."/>
            <person name="Hajiyeva S."/>
            <person name="Abbasov M."/>
            <person name="Kaur K."/>
            <person name="Hamwieh A."/>
            <person name="Solovyev V."/>
            <person name="Salamov A."/>
            <person name="Braich B."/>
            <person name="Kosarev P."/>
            <person name="Mahmoud A."/>
            <person name="Hajiyev E."/>
            <person name="Babayeva S."/>
            <person name="Izzatullayeva V."/>
            <person name="Mammadov A."/>
            <person name="Mammadov A."/>
            <person name="Sharifova S."/>
            <person name="Ojaghi J."/>
            <person name="Eynullazada K."/>
            <person name="Bayramov B."/>
            <person name="Abdulazimova A."/>
            <person name="Shahmuradov I."/>
        </authorList>
    </citation>
    <scope>NUCLEOTIDE SEQUENCE [LARGE SCALE GENOMIC DNA]</scope>
    <source>
        <strain evidence="4">cv. AG2017</strain>
        <tissue evidence="3">Leaf</tissue>
    </source>
</reference>
<dbReference type="EMBL" id="PGOL01008199">
    <property type="protein sequence ID" value="PKI31940.1"/>
    <property type="molecule type" value="Genomic_DNA"/>
</dbReference>
<comment type="caution">
    <text evidence="3">The sequence shown here is derived from an EMBL/GenBank/DDBJ whole genome shotgun (WGS) entry which is preliminary data.</text>
</comment>
<organism evidence="3 4">
    <name type="scientific">Punica granatum</name>
    <name type="common">Pomegranate</name>
    <dbReference type="NCBI Taxonomy" id="22663"/>
    <lineage>
        <taxon>Eukaryota</taxon>
        <taxon>Viridiplantae</taxon>
        <taxon>Streptophyta</taxon>
        <taxon>Embryophyta</taxon>
        <taxon>Tracheophyta</taxon>
        <taxon>Spermatophyta</taxon>
        <taxon>Magnoliopsida</taxon>
        <taxon>eudicotyledons</taxon>
        <taxon>Gunneridae</taxon>
        <taxon>Pentapetalae</taxon>
        <taxon>rosids</taxon>
        <taxon>malvids</taxon>
        <taxon>Myrtales</taxon>
        <taxon>Lythraceae</taxon>
        <taxon>Punica</taxon>
    </lineage>
</organism>
<keyword evidence="4" id="KW-1185">Reference proteome</keyword>
<feature type="chain" id="PRO_5014177858" evidence="2">
    <location>
        <begin position="25"/>
        <end position="90"/>
    </location>
</feature>
<evidence type="ECO:0000256" key="1">
    <source>
        <dbReference type="SAM" id="MobiDB-lite"/>
    </source>
</evidence>
<evidence type="ECO:0000313" key="4">
    <source>
        <dbReference type="Proteomes" id="UP000233551"/>
    </source>
</evidence>
<evidence type="ECO:0000313" key="3">
    <source>
        <dbReference type="EMBL" id="PKI31940.1"/>
    </source>
</evidence>
<dbReference type="AlphaFoldDB" id="A0A2I0HKE1"/>
<proteinExistence type="predicted"/>
<name>A0A2I0HKE1_PUNGR</name>